<protein>
    <recommendedName>
        <fullName evidence="3">Succinyl-CoA:3-ketoacid-coenzyme A transferase</fullName>
        <ecNumber evidence="3">2.8.3.5</ecNumber>
    </recommendedName>
</protein>
<dbReference type="InterPro" id="IPR014388">
    <property type="entry name" value="3-oxoacid_CoA-transferase"/>
</dbReference>
<evidence type="ECO:0000256" key="3">
    <source>
        <dbReference type="PIRNR" id="PIRNR000858"/>
    </source>
</evidence>
<dbReference type="AlphaFoldDB" id="A0AAN6U184"/>
<dbReference type="Proteomes" id="UP001302602">
    <property type="component" value="Unassembled WGS sequence"/>
</dbReference>
<evidence type="ECO:0000313" key="6">
    <source>
        <dbReference type="Proteomes" id="UP001302602"/>
    </source>
</evidence>
<feature type="active site" description="5-glutamyl coenzyme A thioester intermediate" evidence="4">
    <location>
        <position position="400"/>
    </location>
</feature>
<comment type="catalytic activity">
    <reaction evidence="3">
        <text>a 3-oxo acid + succinyl-CoA = a 3-oxoacyl-CoA + succinate</text>
        <dbReference type="Rhea" id="RHEA:24564"/>
        <dbReference type="ChEBI" id="CHEBI:30031"/>
        <dbReference type="ChEBI" id="CHEBI:35973"/>
        <dbReference type="ChEBI" id="CHEBI:57292"/>
        <dbReference type="ChEBI" id="CHEBI:90726"/>
        <dbReference type="EC" id="2.8.3.5"/>
    </reaction>
</comment>
<dbReference type="GeneID" id="87833794"/>
<dbReference type="SMART" id="SM00882">
    <property type="entry name" value="CoA_trans"/>
    <property type="match status" value="2"/>
</dbReference>
<dbReference type="GO" id="GO:0008260">
    <property type="term" value="F:succinyl-CoA:3-oxo-acid CoA-transferase activity"/>
    <property type="evidence" value="ECO:0007669"/>
    <property type="project" value="UniProtKB-EC"/>
</dbReference>
<dbReference type="InterPro" id="IPR012791">
    <property type="entry name" value="3-oxoacid_CoA-transf_B"/>
</dbReference>
<dbReference type="PIRSF" id="PIRSF000858">
    <property type="entry name" value="SCOT-t"/>
    <property type="match status" value="1"/>
</dbReference>
<dbReference type="SUPFAM" id="SSF100950">
    <property type="entry name" value="NagB/RpiA/CoA transferase-like"/>
    <property type="match status" value="2"/>
</dbReference>
<accession>A0AAN6U184</accession>
<comment type="caution">
    <text evidence="5">The sequence shown here is derived from an EMBL/GenBank/DDBJ whole genome shotgun (WGS) entry which is preliminary data.</text>
</comment>
<dbReference type="RefSeq" id="XP_062648331.1">
    <property type="nucleotide sequence ID" value="XM_062797026.1"/>
</dbReference>
<evidence type="ECO:0000256" key="4">
    <source>
        <dbReference type="PIRSR" id="PIRSR000858-1"/>
    </source>
</evidence>
<evidence type="ECO:0000256" key="1">
    <source>
        <dbReference type="ARBA" id="ARBA00007154"/>
    </source>
</evidence>
<organism evidence="5 6">
    <name type="scientific">Parathielavia appendiculata</name>
    <dbReference type="NCBI Taxonomy" id="2587402"/>
    <lineage>
        <taxon>Eukaryota</taxon>
        <taxon>Fungi</taxon>
        <taxon>Dikarya</taxon>
        <taxon>Ascomycota</taxon>
        <taxon>Pezizomycotina</taxon>
        <taxon>Sordariomycetes</taxon>
        <taxon>Sordariomycetidae</taxon>
        <taxon>Sordariales</taxon>
        <taxon>Chaetomiaceae</taxon>
        <taxon>Parathielavia</taxon>
    </lineage>
</organism>
<name>A0AAN6U184_9PEZI</name>
<keyword evidence="6" id="KW-1185">Reference proteome</keyword>
<dbReference type="NCBIfam" id="TIGR02428">
    <property type="entry name" value="pcaJ_scoB_fam"/>
    <property type="match status" value="1"/>
</dbReference>
<dbReference type="EMBL" id="MU853227">
    <property type="protein sequence ID" value="KAK4124560.1"/>
    <property type="molecule type" value="Genomic_DNA"/>
</dbReference>
<comment type="function">
    <text evidence="3">Key enzyme for ketone body catabolism. Transfers the CoA moiety from succinate to acetoacetate. Formation of the enzyme-CoA intermediate proceeds via an unstable anhydride species formed between the carboxylate groups of the enzyme and substrate.</text>
</comment>
<gene>
    <name evidence="5" type="ORF">N657DRAFT_690071</name>
</gene>
<dbReference type="InterPro" id="IPR004165">
    <property type="entry name" value="CoA_trans_fam_I"/>
</dbReference>
<dbReference type="GO" id="GO:0046952">
    <property type="term" value="P:ketone body catabolic process"/>
    <property type="evidence" value="ECO:0007669"/>
    <property type="project" value="InterPro"/>
</dbReference>
<evidence type="ECO:0000256" key="2">
    <source>
        <dbReference type="ARBA" id="ARBA00022679"/>
    </source>
</evidence>
<comment type="similarity">
    <text evidence="1 3">Belongs to the 3-oxoacid CoA-transferase family.</text>
</comment>
<dbReference type="EC" id="2.8.3.5" evidence="3"/>
<dbReference type="InterPro" id="IPR037171">
    <property type="entry name" value="NagB/RpiA_transferase-like"/>
</dbReference>
<dbReference type="Pfam" id="PF01144">
    <property type="entry name" value="CoA_trans"/>
    <property type="match status" value="2"/>
</dbReference>
<proteinExistence type="inferred from homology"/>
<dbReference type="PANTHER" id="PTHR13707:SF60">
    <property type="entry name" value="ACETATE COA-TRANSFERASE SUBUNIT ALPHA"/>
    <property type="match status" value="1"/>
</dbReference>
<keyword evidence="3" id="KW-0496">Mitochondrion</keyword>
<evidence type="ECO:0000313" key="5">
    <source>
        <dbReference type="EMBL" id="KAK4124560.1"/>
    </source>
</evidence>
<dbReference type="Gene3D" id="3.40.1080.10">
    <property type="entry name" value="Glutaconate Coenzyme A-transferase"/>
    <property type="match status" value="2"/>
</dbReference>
<dbReference type="PANTHER" id="PTHR13707">
    <property type="entry name" value="KETOACID-COENZYME A TRANSFERASE"/>
    <property type="match status" value="1"/>
</dbReference>
<reference evidence="5" key="2">
    <citation type="submission" date="2023-05" db="EMBL/GenBank/DDBJ databases">
        <authorList>
            <consortium name="Lawrence Berkeley National Laboratory"/>
            <person name="Steindorff A."/>
            <person name="Hensen N."/>
            <person name="Bonometti L."/>
            <person name="Westerberg I."/>
            <person name="Brannstrom I.O."/>
            <person name="Guillou S."/>
            <person name="Cros-Aarteil S."/>
            <person name="Calhoun S."/>
            <person name="Haridas S."/>
            <person name="Kuo A."/>
            <person name="Mondo S."/>
            <person name="Pangilinan J."/>
            <person name="Riley R."/>
            <person name="Labutti K."/>
            <person name="Andreopoulos B."/>
            <person name="Lipzen A."/>
            <person name="Chen C."/>
            <person name="Yanf M."/>
            <person name="Daum C."/>
            <person name="Ng V."/>
            <person name="Clum A."/>
            <person name="Ohm R."/>
            <person name="Martin F."/>
            <person name="Silar P."/>
            <person name="Natvig D."/>
            <person name="Lalanne C."/>
            <person name="Gautier V."/>
            <person name="Ament-Velasquez S.L."/>
            <person name="Kruys A."/>
            <person name="Hutchinson M.I."/>
            <person name="Powell A.J."/>
            <person name="Barry K."/>
            <person name="Miller A.N."/>
            <person name="Grigoriev I.V."/>
            <person name="Debuchy R."/>
            <person name="Gladieux P."/>
            <person name="Thoren M.H."/>
            <person name="Johannesson H."/>
        </authorList>
    </citation>
    <scope>NUCLEOTIDE SEQUENCE</scope>
    <source>
        <strain evidence="5">CBS 731.68</strain>
    </source>
</reference>
<comment type="pathway">
    <text evidence="3">Ketone metabolism; succinyl-CoA degradation; acetoacetyl-CoA from succinyl-CoA: step 1/1.</text>
</comment>
<keyword evidence="2 3" id="KW-0808">Transferase</keyword>
<sequence>MSCYRILQGVLARFCADRMAGVAVRTARQTAPVLARQSCSRQLQSVVFGVGSMSGTTRGPSGIRLKLNCNRSFSQSTRWRSAVAPEVNRGGSKLWKSADEAVADIKSGSVILSSGFGLCGVASTLIAALRNRGPESLHSLTCVSNNAGAEGRGGLALLTENGQVDRMIMSYLGPNKKLERQYLTGKIAVELCPQGTLAERIRAAGSGIPAFFTPTGGQTLVHDGAIPVRFDADGNVVEVGKPRETRIFNGRRYLMETALHGDVAILRAWKVDKAGNCVFRYTTKSFAPLMAKAAKLAIVEAENIVEVGEIDPNDVALPGIFIDRIVPATQSSLIEILKTRWVGEGKEPRVKGEAQIRRDRIARRAAKELKDGFYVNLGVGIPTLAPSFLPPGQQVWIQSENGILGMGDYPLPEAVDPDIINAGKETTTLVPGAATFDSSESFSMIRGGHVDVSILGALQVSAAGDLANYMIPGKVFKGMGGAMDLVSNPDSTKIVVATEHVAKDGTSKVVQTCSLPLTGARVVSTVITDLCVFQVDRKRGILTLTEVAPGVDVEEVRSKTDASFTVADDLTLME</sequence>
<reference evidence="5" key="1">
    <citation type="journal article" date="2023" name="Mol. Phylogenet. Evol.">
        <title>Genome-scale phylogeny and comparative genomics of the fungal order Sordariales.</title>
        <authorList>
            <person name="Hensen N."/>
            <person name="Bonometti L."/>
            <person name="Westerberg I."/>
            <person name="Brannstrom I.O."/>
            <person name="Guillou S."/>
            <person name="Cros-Aarteil S."/>
            <person name="Calhoun S."/>
            <person name="Haridas S."/>
            <person name="Kuo A."/>
            <person name="Mondo S."/>
            <person name="Pangilinan J."/>
            <person name="Riley R."/>
            <person name="LaButti K."/>
            <person name="Andreopoulos B."/>
            <person name="Lipzen A."/>
            <person name="Chen C."/>
            <person name="Yan M."/>
            <person name="Daum C."/>
            <person name="Ng V."/>
            <person name="Clum A."/>
            <person name="Steindorff A."/>
            <person name="Ohm R.A."/>
            <person name="Martin F."/>
            <person name="Silar P."/>
            <person name="Natvig D.O."/>
            <person name="Lalanne C."/>
            <person name="Gautier V."/>
            <person name="Ament-Velasquez S.L."/>
            <person name="Kruys A."/>
            <person name="Hutchinson M.I."/>
            <person name="Powell A.J."/>
            <person name="Barry K."/>
            <person name="Miller A.N."/>
            <person name="Grigoriev I.V."/>
            <person name="Debuchy R."/>
            <person name="Gladieux P."/>
            <person name="Hiltunen Thoren M."/>
            <person name="Johannesson H."/>
        </authorList>
    </citation>
    <scope>NUCLEOTIDE SEQUENCE</scope>
    <source>
        <strain evidence="5">CBS 731.68</strain>
    </source>
</reference>